<feature type="compositionally biased region" description="Basic residues" evidence="1">
    <location>
        <begin position="570"/>
        <end position="579"/>
    </location>
</feature>
<dbReference type="EMBL" id="KE504124">
    <property type="protein sequence ID" value="EPT05371.1"/>
    <property type="molecule type" value="Genomic_DNA"/>
</dbReference>
<evidence type="ECO:0000256" key="1">
    <source>
        <dbReference type="SAM" id="MobiDB-lite"/>
    </source>
</evidence>
<protein>
    <recommendedName>
        <fullName evidence="4">Mus7/MMS22 family-domain-containing protein</fullName>
    </recommendedName>
</protein>
<feature type="compositionally biased region" description="Low complexity" evidence="1">
    <location>
        <begin position="31"/>
        <end position="43"/>
    </location>
</feature>
<dbReference type="GO" id="GO:0035361">
    <property type="term" value="C:Cul8-RING ubiquitin ligase complex"/>
    <property type="evidence" value="ECO:0007669"/>
    <property type="project" value="TreeGrafter"/>
</dbReference>
<feature type="compositionally biased region" description="Low complexity" evidence="1">
    <location>
        <begin position="120"/>
        <end position="135"/>
    </location>
</feature>
<dbReference type="InParanoid" id="S8FW84"/>
<feature type="compositionally biased region" description="Polar residues" evidence="1">
    <location>
        <begin position="83"/>
        <end position="104"/>
    </location>
</feature>
<evidence type="ECO:0008006" key="4">
    <source>
        <dbReference type="Google" id="ProtNLM"/>
    </source>
</evidence>
<dbReference type="OrthoDB" id="2386201at2759"/>
<organism evidence="2 3">
    <name type="scientific">Fomitopsis schrenkii</name>
    <name type="common">Brown rot fungus</name>
    <dbReference type="NCBI Taxonomy" id="2126942"/>
    <lineage>
        <taxon>Eukaryota</taxon>
        <taxon>Fungi</taxon>
        <taxon>Dikarya</taxon>
        <taxon>Basidiomycota</taxon>
        <taxon>Agaricomycotina</taxon>
        <taxon>Agaricomycetes</taxon>
        <taxon>Polyporales</taxon>
        <taxon>Fomitopsis</taxon>
    </lineage>
</organism>
<feature type="compositionally biased region" description="Low complexity" evidence="1">
    <location>
        <begin position="632"/>
        <end position="641"/>
    </location>
</feature>
<evidence type="ECO:0000313" key="3">
    <source>
        <dbReference type="Proteomes" id="UP000015241"/>
    </source>
</evidence>
<dbReference type="eggNOG" id="ENOG502QSDS">
    <property type="taxonomic scope" value="Eukaryota"/>
</dbReference>
<feature type="compositionally biased region" description="Pro residues" evidence="1">
    <location>
        <begin position="136"/>
        <end position="145"/>
    </location>
</feature>
<proteinExistence type="predicted"/>
<dbReference type="GO" id="GO:0000724">
    <property type="term" value="P:double-strand break repair via homologous recombination"/>
    <property type="evidence" value="ECO:0007669"/>
    <property type="project" value="TreeGrafter"/>
</dbReference>
<dbReference type="PANTHER" id="PTHR28122">
    <property type="entry name" value="E3 UBIQUITIN-PROTEIN LIGASE SUBSTRATE RECEPTOR MMS22"/>
    <property type="match status" value="1"/>
</dbReference>
<dbReference type="InterPro" id="IPR019021">
    <property type="entry name" value="Mms22"/>
</dbReference>
<feature type="compositionally biased region" description="Basic and acidic residues" evidence="1">
    <location>
        <begin position="606"/>
        <end position="619"/>
    </location>
</feature>
<feature type="region of interest" description="Disordered" evidence="1">
    <location>
        <begin position="72"/>
        <end position="190"/>
    </location>
</feature>
<dbReference type="PANTHER" id="PTHR28122:SF1">
    <property type="entry name" value="E3 UBIQUITIN-PROTEIN LIGASE SUBSTRATE RECEPTOR MMS22"/>
    <property type="match status" value="1"/>
</dbReference>
<dbReference type="HOGENOM" id="CLU_235583_0_0_1"/>
<sequence>MTPPHLQAISPGVRSSPDSMDPPAMRRVGNSSPISSSLLPTPSVGSDEEDPLIAAEIDTDDTILRIPLDFTAKPSAGSAKPHSLQNLQLAQHRTMLASTPTARSPSADPLSLFSPPPRRSPSSRTSLDASNASPSATPPAAPHTPPRSSQFSPPSSPLTPIRSPERGGVASPTDPSNASAGPSIARPSAEELTAEQLETIVAEDAHGRYSLRARLARQKNPYAYDKALYKRQMRSNPDAIVKVVSPRRRGKHRSRSVARSGSDGEYSGQDEAEVDPNEVLRTRRRKSRSQSLVGEGEADANDAERSPRPRSRHRRTPSKQTAGTPTRHTSRKENAKDPPRQITWQPTAFDEIFSDSEEGIFDDVANVPDEKKQEKIRRKRARPFPLRKKDAVRRSNTPEEAASETPSDRRANTPPAGSSEAEGDDAPALTWRRRKSSASLPIRTPPSSPPVDNADVHIWDEQSYAADNDIFQDRGSPLPPPSSTPIGVDSSSSRASVVPQSPQRADASDSDVVILSDGLLPSPRASDDNASDGSGTGSDEDIYGLDPRQYDALSRMMPKVAILKLIQGRQKPKPRRTIASRRDSDDERSDGGRPLRPGQSRILRRTASERADIEIRGDSESSDVEIVDAAPESSSSSSSSESDLERVVVRRPKHNKRVAGPSSQPLSVEDDTDSAEDEGIGQWNPEEPSRRTGNSGGGAVQERDIIDYMLTRTRPSRSKKSKKSISRRGRSGGGAKRSHTLHVVTSGTRRSGAGRQTTLAFGRASKSRSRSPVSDGPRADGLHVHIRDGSSKAKTARKRKEPRNQGTLFNFSGEGGRLHSGRTHHGFVTIDTEQVTSHSASVVRPAPRENRSVPVSKPRSHGLKPIVPKERTLQEYWEDGPDEVEPPPRLHREGDGNLVLRSRRVTPDFDVLLLPAGMSFGGDSCLGRGWLHELVALITAERDEHCPVPHSFLTFDLHPSMSAQEFELVLEKGCQHMRDIFSQRDFPSPEENGAWQSFLHSVAQHLSWLLARAAAEEYVSLCASLQKHLAQLQDIVDQPREVLPEDDRPSVLELEIRWFTLEATARLECHRTRRHGVVEGSAVSQHTQRLLMRLWSIGFQELLTPFKNDIVDPVVNDPFAKRAAELWVSLMHFVEAWASAKDPKLDESDRLVSLWHVLHRLVSQDGLLRTSASEVASCESLWRCVFTLCALSQFSLHGTSLSSPRAPASWQCVELALDRVKLTADPALQAPLSKRSLQKRDEYIRIQLARCLILARKWKWSLGDAINLVNRLLEIFKSRNFANMTDEYPEFPSFLRHNNIHLLNENKRSDTAFTLFLKLVVKAVNDTRPPAQVNNGAPAISPKVKKLLSLIAPVTAVAFTKAKPPTAQQLSMLYNRFSAVAVTIYLEPSLAGVKYSLGKARRYVKFEDADDETRRACIRGLMHLAILLRHLHMPLQDIWDWLAHMSNVLVDEYTQTHGARIATGIQMLLGCVRRVIETPLMDPGQTVAAYPDPAWLNGPWVKRVFSLDTQLSANIMTGREIRKLVQSFLNSRAAALPPPPRRMPHAAESAEDSQESQEYFGMDDMNYDDPELVAALDPENAAKAQELKQKDEAVCEIIAQDIVETIYRLVMRHFNEPSDPGDPESLDRYNDETDEWVDCWVGCASVLVQNGKRDWSWYLTLGPQSWEKISDDSWRRRVGLRFMLTVLRLDPSAYFTYQFQFIDVLMQALVAAKVTIEHEYMSLLCSIDGLRHPLLEYLPCVRDEETADYKISRKDFLDKRLSFIERIIANLAHHLSTHDGHEPKTVVLREKCVGSVLTLLSTIQNIYQSLPTDSEARTKYASFCQEVHGFFTPLPHLRTNSRLAPLVQWSGTL</sequence>
<feature type="region of interest" description="Disordered" evidence="1">
    <location>
        <begin position="565"/>
        <end position="823"/>
    </location>
</feature>
<feature type="compositionally biased region" description="Acidic residues" evidence="1">
    <location>
        <begin position="668"/>
        <end position="679"/>
    </location>
</feature>
<dbReference type="Proteomes" id="UP000015241">
    <property type="component" value="Unassembled WGS sequence"/>
</dbReference>
<feature type="compositionally biased region" description="Basic residues" evidence="1">
    <location>
        <begin position="245"/>
        <end position="256"/>
    </location>
</feature>
<feature type="compositionally biased region" description="Basic residues" evidence="1">
    <location>
        <begin position="714"/>
        <end position="740"/>
    </location>
</feature>
<dbReference type="GO" id="GO:0005634">
    <property type="term" value="C:nucleus"/>
    <property type="evidence" value="ECO:0007669"/>
    <property type="project" value="InterPro"/>
</dbReference>
<feature type="region of interest" description="Disordered" evidence="1">
    <location>
        <begin position="835"/>
        <end position="867"/>
    </location>
</feature>
<feature type="compositionally biased region" description="Low complexity" evidence="1">
    <location>
        <begin position="490"/>
        <end position="503"/>
    </location>
</feature>
<feature type="region of interest" description="Disordered" evidence="1">
    <location>
        <begin position="1"/>
        <end position="51"/>
    </location>
</feature>
<gene>
    <name evidence="2" type="ORF">FOMPIDRAFT_1045423</name>
</gene>
<name>S8FW84_FOMSC</name>
<feature type="compositionally biased region" description="Polar residues" evidence="1">
    <location>
        <begin position="743"/>
        <end position="759"/>
    </location>
</feature>
<feature type="region of interest" description="Disordered" evidence="1">
    <location>
        <begin position="227"/>
        <end position="550"/>
    </location>
</feature>
<feature type="compositionally biased region" description="Acidic residues" evidence="1">
    <location>
        <begin position="352"/>
        <end position="361"/>
    </location>
</feature>
<keyword evidence="3" id="KW-1185">Reference proteome</keyword>
<dbReference type="GO" id="GO:0031297">
    <property type="term" value="P:replication fork processing"/>
    <property type="evidence" value="ECO:0007669"/>
    <property type="project" value="InterPro"/>
</dbReference>
<reference evidence="2 3" key="1">
    <citation type="journal article" date="2012" name="Science">
        <title>The Paleozoic origin of enzymatic lignin decomposition reconstructed from 31 fungal genomes.</title>
        <authorList>
            <person name="Floudas D."/>
            <person name="Binder M."/>
            <person name="Riley R."/>
            <person name="Barry K."/>
            <person name="Blanchette R.A."/>
            <person name="Henrissat B."/>
            <person name="Martinez A.T."/>
            <person name="Otillar R."/>
            <person name="Spatafora J.W."/>
            <person name="Yadav J.S."/>
            <person name="Aerts A."/>
            <person name="Benoit I."/>
            <person name="Boyd A."/>
            <person name="Carlson A."/>
            <person name="Copeland A."/>
            <person name="Coutinho P.M."/>
            <person name="de Vries R.P."/>
            <person name="Ferreira P."/>
            <person name="Findley K."/>
            <person name="Foster B."/>
            <person name="Gaskell J."/>
            <person name="Glotzer D."/>
            <person name="Gorecki P."/>
            <person name="Heitman J."/>
            <person name="Hesse C."/>
            <person name="Hori C."/>
            <person name="Igarashi K."/>
            <person name="Jurgens J.A."/>
            <person name="Kallen N."/>
            <person name="Kersten P."/>
            <person name="Kohler A."/>
            <person name="Kuees U."/>
            <person name="Kumar T.K.A."/>
            <person name="Kuo A."/>
            <person name="LaButti K."/>
            <person name="Larrondo L.F."/>
            <person name="Lindquist E."/>
            <person name="Ling A."/>
            <person name="Lombard V."/>
            <person name="Lucas S."/>
            <person name="Lundell T."/>
            <person name="Martin R."/>
            <person name="McLaughlin D.J."/>
            <person name="Morgenstern I."/>
            <person name="Morin E."/>
            <person name="Murat C."/>
            <person name="Nagy L.G."/>
            <person name="Nolan M."/>
            <person name="Ohm R.A."/>
            <person name="Patyshakuliyeva A."/>
            <person name="Rokas A."/>
            <person name="Ruiz-Duenas F.J."/>
            <person name="Sabat G."/>
            <person name="Salamov A."/>
            <person name="Samejima M."/>
            <person name="Schmutz J."/>
            <person name="Slot J.C."/>
            <person name="St John F."/>
            <person name="Stenlid J."/>
            <person name="Sun H."/>
            <person name="Sun S."/>
            <person name="Syed K."/>
            <person name="Tsang A."/>
            <person name="Wiebenga A."/>
            <person name="Young D."/>
            <person name="Pisabarro A."/>
            <person name="Eastwood D.C."/>
            <person name="Martin F."/>
            <person name="Cullen D."/>
            <person name="Grigoriev I.V."/>
            <person name="Hibbett D.S."/>
        </authorList>
    </citation>
    <scope>NUCLEOTIDE SEQUENCE</scope>
    <source>
        <strain evidence="3">FP-58527</strain>
    </source>
</reference>
<feature type="compositionally biased region" description="Basic residues" evidence="1">
    <location>
        <begin position="374"/>
        <end position="386"/>
    </location>
</feature>
<accession>S8FW84</accession>
<evidence type="ECO:0000313" key="2">
    <source>
        <dbReference type="EMBL" id="EPT05371.1"/>
    </source>
</evidence>
<feature type="region of interest" description="Disordered" evidence="1">
    <location>
        <begin position="1535"/>
        <end position="1557"/>
    </location>
</feature>
<feature type="compositionally biased region" description="Basic residues" evidence="1">
    <location>
        <begin position="308"/>
        <end position="317"/>
    </location>
</feature>
<feature type="compositionally biased region" description="Basic and acidic residues" evidence="1">
    <location>
        <begin position="580"/>
        <end position="593"/>
    </location>
</feature>
<feature type="compositionally biased region" description="Basic and acidic residues" evidence="1">
    <location>
        <begin position="387"/>
        <end position="397"/>
    </location>
</feature>
<dbReference type="Pfam" id="PF09462">
    <property type="entry name" value="Mus7"/>
    <property type="match status" value="1"/>
</dbReference>
<feature type="compositionally biased region" description="Basic and acidic residues" evidence="1">
    <location>
        <begin position="777"/>
        <end position="791"/>
    </location>
</feature>
<dbReference type="STRING" id="743788.S8FW84"/>